<accession>Q1YG14</accession>
<dbReference type="EMBL" id="AAPJ01000005">
    <property type="protein sequence ID" value="EAS49411.1"/>
    <property type="molecule type" value="Genomic_DNA"/>
</dbReference>
<evidence type="ECO:0000313" key="3">
    <source>
        <dbReference type="EMBL" id="EAS49411.1"/>
    </source>
</evidence>
<evidence type="ECO:0000259" key="1">
    <source>
        <dbReference type="Pfam" id="PF02625"/>
    </source>
</evidence>
<dbReference type="BioCyc" id="AURANTIMONAS:SI859A1_03014-MONOMER"/>
<dbReference type="HOGENOM" id="CLU_041115_4_0_5"/>
<dbReference type="SUPFAM" id="SSF51735">
    <property type="entry name" value="NAD(P)-binding Rossmann-fold domains"/>
    <property type="match status" value="1"/>
</dbReference>
<dbReference type="Pfam" id="PF13478">
    <property type="entry name" value="XdhC_C"/>
    <property type="match status" value="1"/>
</dbReference>
<dbReference type="InterPro" id="IPR052698">
    <property type="entry name" value="MoCofactor_Util/Proc"/>
</dbReference>
<dbReference type="Gene3D" id="3.40.50.720">
    <property type="entry name" value="NAD(P)-binding Rossmann-like Domain"/>
    <property type="match status" value="1"/>
</dbReference>
<dbReference type="InterPro" id="IPR003777">
    <property type="entry name" value="XdhC_CoxI"/>
</dbReference>
<dbReference type="RefSeq" id="WP_009210831.1">
    <property type="nucleotide sequence ID" value="NZ_BBWP01000010.1"/>
</dbReference>
<feature type="domain" description="XdhC Rossmann" evidence="2">
    <location>
        <begin position="119"/>
        <end position="259"/>
    </location>
</feature>
<dbReference type="PANTHER" id="PTHR30388">
    <property type="entry name" value="ALDEHYDE OXIDOREDUCTASE MOLYBDENUM COFACTOR ASSEMBLY PROTEIN"/>
    <property type="match status" value="1"/>
</dbReference>
<reference evidence="3 4" key="1">
    <citation type="journal article" date="2008" name="Appl. Environ. Microbiol.">
        <title>Genomic insights into Mn(II) oxidation by the marine alphaproteobacterium Aurantimonas sp. strain SI85-9A1.</title>
        <authorList>
            <person name="Dick G.J."/>
            <person name="Podell S."/>
            <person name="Johnson H.A."/>
            <person name="Rivera-Espinoza Y."/>
            <person name="Bernier-Latmani R."/>
            <person name="McCarthy J.K."/>
            <person name="Torpey J.W."/>
            <person name="Clement B.G."/>
            <person name="Gaasterland T."/>
            <person name="Tebo B.M."/>
        </authorList>
    </citation>
    <scope>NUCLEOTIDE SEQUENCE [LARGE SCALE GENOMIC DNA]</scope>
    <source>
        <strain evidence="3 4">SI85-9A1</strain>
    </source>
</reference>
<dbReference type="AlphaFoldDB" id="Q1YG14"/>
<dbReference type="InterPro" id="IPR036291">
    <property type="entry name" value="NAD(P)-bd_dom_sf"/>
</dbReference>
<name>Q1YG14_AURMS</name>
<evidence type="ECO:0000313" key="4">
    <source>
        <dbReference type="Proteomes" id="UP000000321"/>
    </source>
</evidence>
<dbReference type="InterPro" id="IPR027051">
    <property type="entry name" value="XdhC_Rossmann_dom"/>
</dbReference>
<protein>
    <submittedName>
        <fullName evidence="3">Putative xanthine dehydrogenase chaperone</fullName>
    </submittedName>
</protein>
<organism evidence="3 4">
    <name type="scientific">Aurantimonas manganoxydans (strain ATCC BAA-1229 / DSM 21871 / SI85-9A1)</name>
    <dbReference type="NCBI Taxonomy" id="287752"/>
    <lineage>
        <taxon>Bacteria</taxon>
        <taxon>Pseudomonadati</taxon>
        <taxon>Pseudomonadota</taxon>
        <taxon>Alphaproteobacteria</taxon>
        <taxon>Hyphomicrobiales</taxon>
        <taxon>Aurantimonadaceae</taxon>
        <taxon>Aurantimonas</taxon>
    </lineage>
</organism>
<sequence length="291" mass="30095">MSLAAALRAALAASDPAVLVTVTQVRGSTPREAGAAMLVTADGMAGTIGGGRLEFEAIERARMMLEAGEDTAQMDVPLGPEIGQCCGGRVRLDLARADDATLQALTRDGEARRAAQPTVLIFGAGHTGRALATALALLPFSVRLVDSRPETLHGLPDTVTTVAAALPEAEVDAAPPGAAYVVMTHEHSLDFLIAGAALARGDAAYVGMIGSATKRERLRRDLEAAGRGDDIDRLTLPIGGAAVRDKRPEVIAALTAAELATCLLSSQQEIVIDRFAAASARCNSAPVRSTR</sequence>
<dbReference type="Pfam" id="PF02625">
    <property type="entry name" value="XdhC_CoxI"/>
    <property type="match status" value="1"/>
</dbReference>
<gene>
    <name evidence="3" type="ORF">SI859A1_03014</name>
</gene>
<dbReference type="NCBIfam" id="TIGR02964">
    <property type="entry name" value="xanthine_xdhC"/>
    <property type="match status" value="1"/>
</dbReference>
<feature type="domain" description="XdhC- CoxI" evidence="1">
    <location>
        <begin position="11"/>
        <end position="70"/>
    </location>
</feature>
<dbReference type="Proteomes" id="UP000000321">
    <property type="component" value="Unassembled WGS sequence"/>
</dbReference>
<dbReference type="InterPro" id="IPR014308">
    <property type="entry name" value="Xanthine_DH_XdhC"/>
</dbReference>
<dbReference type="PANTHER" id="PTHR30388:SF6">
    <property type="entry name" value="XANTHINE DEHYDROGENASE SUBUNIT A-RELATED"/>
    <property type="match status" value="1"/>
</dbReference>
<proteinExistence type="predicted"/>
<comment type="caution">
    <text evidence="3">The sequence shown here is derived from an EMBL/GenBank/DDBJ whole genome shotgun (WGS) entry which is preliminary data.</text>
</comment>
<keyword evidence="4" id="KW-1185">Reference proteome</keyword>
<evidence type="ECO:0000259" key="2">
    <source>
        <dbReference type="Pfam" id="PF13478"/>
    </source>
</evidence>